<keyword evidence="2" id="KW-1185">Reference proteome</keyword>
<reference evidence="1" key="1">
    <citation type="submission" date="2021-03" db="EMBL/GenBank/DDBJ databases">
        <title>Description of Psychrosphaera ytuae sp. nov. isolated from deep sea sediment of South China Sea.</title>
        <authorList>
            <person name="Zhang J."/>
            <person name="Xu X.-D."/>
        </authorList>
    </citation>
    <scope>NUCLEOTIDE SEQUENCE</scope>
    <source>
        <strain evidence="1">MTZ26</strain>
    </source>
</reference>
<evidence type="ECO:0000313" key="1">
    <source>
        <dbReference type="EMBL" id="QTH65099.1"/>
    </source>
</evidence>
<dbReference type="EMBL" id="CP072110">
    <property type="protein sequence ID" value="QTH65099.1"/>
    <property type="molecule type" value="Genomic_DNA"/>
</dbReference>
<sequence length="115" mass="13316">MKKSDKKLDNQIRQTLTELCESRLEQIEGFEWLTHVVNFNRFPESLRVVCVFCDDESLTKAKQSGTTDKIQTQITQTLAKLKITFNKPAKQIIFDTETRCQAQHGGNWAKRLQSL</sequence>
<dbReference type="Proteomes" id="UP000682739">
    <property type="component" value="Chromosome"/>
</dbReference>
<dbReference type="RefSeq" id="WP_208833134.1">
    <property type="nucleotide sequence ID" value="NZ_CP072110.1"/>
</dbReference>
<proteinExistence type="predicted"/>
<accession>A0A975HL85</accession>
<organism evidence="1 2">
    <name type="scientific">Psychrosphaera ytuae</name>
    <dbReference type="NCBI Taxonomy" id="2820710"/>
    <lineage>
        <taxon>Bacteria</taxon>
        <taxon>Pseudomonadati</taxon>
        <taxon>Pseudomonadota</taxon>
        <taxon>Gammaproteobacteria</taxon>
        <taxon>Alteromonadales</taxon>
        <taxon>Pseudoalteromonadaceae</taxon>
        <taxon>Psychrosphaera</taxon>
    </lineage>
</organism>
<dbReference type="AlphaFoldDB" id="A0A975HL85"/>
<gene>
    <name evidence="1" type="ORF">J1N51_06580</name>
</gene>
<name>A0A975HL85_9GAMM</name>
<protein>
    <submittedName>
        <fullName evidence="1">Fis family transcriptional regulator</fullName>
    </submittedName>
</protein>
<dbReference type="KEGG" id="psym:J1N51_06580"/>
<evidence type="ECO:0000313" key="2">
    <source>
        <dbReference type="Proteomes" id="UP000682739"/>
    </source>
</evidence>